<organism evidence="2 3">
    <name type="scientific">Legionella quinlivanii</name>
    <dbReference type="NCBI Taxonomy" id="45073"/>
    <lineage>
        <taxon>Bacteria</taxon>
        <taxon>Pseudomonadati</taxon>
        <taxon>Pseudomonadota</taxon>
        <taxon>Gammaproteobacteria</taxon>
        <taxon>Legionellales</taxon>
        <taxon>Legionellaceae</taxon>
        <taxon>Legionella</taxon>
    </lineage>
</organism>
<reference evidence="2 3" key="1">
    <citation type="submission" date="2017-02" db="EMBL/GenBank/DDBJ databases">
        <title>Legionella quilivanii strain from human: case report and whole genome sequencing analysis.</title>
        <authorList>
            <person name="Lalancette C."/>
            <person name="Leduc J.-M."/>
            <person name="Levesque S."/>
            <person name="Fournier E."/>
            <person name="Saoud J."/>
            <person name="Faucher S.P."/>
            <person name="Bernard K."/>
            <person name="Martineau C."/>
            <person name="Longtin J."/>
        </authorList>
    </citation>
    <scope>NUCLEOTIDE SEQUENCE [LARGE SCALE GENOMIC DNA]</scope>
    <source>
        <strain evidence="2 3">ID143958</strain>
    </source>
</reference>
<proteinExistence type="predicted"/>
<feature type="transmembrane region" description="Helical" evidence="1">
    <location>
        <begin position="29"/>
        <end position="50"/>
    </location>
</feature>
<dbReference type="RefSeq" id="WP_112220297.1">
    <property type="nucleotide sequence ID" value="NZ_MVJN01000009.1"/>
</dbReference>
<evidence type="ECO:0000256" key="1">
    <source>
        <dbReference type="SAM" id="Phobius"/>
    </source>
</evidence>
<comment type="caution">
    <text evidence="2">The sequence shown here is derived from an EMBL/GenBank/DDBJ whole genome shotgun (WGS) entry which is preliminary data.</text>
</comment>
<dbReference type="AlphaFoldDB" id="A0A364LH18"/>
<sequence>MLLTLALVVFCSAIIVFFAEEFGGVVKKIFAIPGVKLILPLLIASFIVALYEDWIVWILLINKYAFHSAMSFIASFFPFEQFAAETVQILFLLILTLLPPFIFITLRKRKTILPFRYTWLICLLLWLFFSILFTVK</sequence>
<keyword evidence="1" id="KW-0812">Transmembrane</keyword>
<dbReference type="EMBL" id="MVJN01000009">
    <property type="protein sequence ID" value="RAP35518.1"/>
    <property type="molecule type" value="Genomic_DNA"/>
</dbReference>
<dbReference type="Proteomes" id="UP000249458">
    <property type="component" value="Unassembled WGS sequence"/>
</dbReference>
<evidence type="ECO:0000313" key="3">
    <source>
        <dbReference type="Proteomes" id="UP000249458"/>
    </source>
</evidence>
<feature type="transmembrane region" description="Helical" evidence="1">
    <location>
        <begin position="118"/>
        <end position="135"/>
    </location>
</feature>
<evidence type="ECO:0000313" key="2">
    <source>
        <dbReference type="EMBL" id="RAP35518.1"/>
    </source>
</evidence>
<accession>A0A364LH18</accession>
<keyword evidence="1" id="KW-0472">Membrane</keyword>
<gene>
    <name evidence="2" type="ORF">B1207_12555</name>
</gene>
<protein>
    <submittedName>
        <fullName evidence="2">Uncharacterized protein</fullName>
    </submittedName>
</protein>
<keyword evidence="1" id="KW-1133">Transmembrane helix</keyword>
<name>A0A364LH18_9GAMM</name>
<feature type="transmembrane region" description="Helical" evidence="1">
    <location>
        <begin position="89"/>
        <end position="106"/>
    </location>
</feature>
<feature type="transmembrane region" description="Helical" evidence="1">
    <location>
        <begin position="57"/>
        <end position="77"/>
    </location>
</feature>